<reference evidence="3" key="1">
    <citation type="submission" date="2015-07" db="EMBL/GenBank/DDBJ databases">
        <title>MeaNS - Measles Nucleotide Surveillance Program.</title>
        <authorList>
            <person name="Tran T."/>
            <person name="Druce J."/>
        </authorList>
    </citation>
    <scope>NUCLEOTIDE SEQUENCE</scope>
    <source>
        <strain evidence="3">UCB-OBI-ISO-001</strain>
        <tissue evidence="3">Gonad</tissue>
    </source>
</reference>
<feature type="region of interest" description="Disordered" evidence="1">
    <location>
        <begin position="1"/>
        <end position="24"/>
    </location>
</feature>
<dbReference type="EMBL" id="KQ416877">
    <property type="protein sequence ID" value="KOF94758.1"/>
    <property type="molecule type" value="Genomic_DNA"/>
</dbReference>
<name>A0A0L8HZR5_OCTBM</name>
<organism evidence="3">
    <name type="scientific">Octopus bimaculoides</name>
    <name type="common">California two-spotted octopus</name>
    <dbReference type="NCBI Taxonomy" id="37653"/>
    <lineage>
        <taxon>Eukaryota</taxon>
        <taxon>Metazoa</taxon>
        <taxon>Spiralia</taxon>
        <taxon>Lophotrochozoa</taxon>
        <taxon>Mollusca</taxon>
        <taxon>Cephalopoda</taxon>
        <taxon>Coleoidea</taxon>
        <taxon>Octopodiformes</taxon>
        <taxon>Octopoda</taxon>
        <taxon>Incirrata</taxon>
        <taxon>Octopodidae</taxon>
        <taxon>Octopus</taxon>
    </lineage>
</organism>
<feature type="compositionally biased region" description="Acidic residues" evidence="1">
    <location>
        <begin position="1"/>
        <end position="20"/>
    </location>
</feature>
<feature type="domain" description="Brix" evidence="2">
    <location>
        <begin position="78"/>
        <end position="342"/>
    </location>
</feature>
<dbReference type="STRING" id="37653.A0A0L8HZR5"/>
<evidence type="ECO:0000259" key="2">
    <source>
        <dbReference type="PROSITE" id="PS50833"/>
    </source>
</evidence>
<dbReference type="InterPro" id="IPR007109">
    <property type="entry name" value="Brix"/>
</dbReference>
<dbReference type="OrthoDB" id="10261452at2759"/>
<feature type="region of interest" description="Disordered" evidence="1">
    <location>
        <begin position="373"/>
        <end position="524"/>
    </location>
</feature>
<dbReference type="KEGG" id="obi:106867552"/>
<dbReference type="SMART" id="SM00879">
    <property type="entry name" value="Brix"/>
    <property type="match status" value="1"/>
</dbReference>
<dbReference type="GO" id="GO:0000027">
    <property type="term" value="P:ribosomal large subunit assembly"/>
    <property type="evidence" value="ECO:0007669"/>
    <property type="project" value="TreeGrafter"/>
</dbReference>
<feature type="compositionally biased region" description="Basic and acidic residues" evidence="1">
    <location>
        <begin position="379"/>
        <end position="411"/>
    </location>
</feature>
<dbReference type="GO" id="GO:0019843">
    <property type="term" value="F:rRNA binding"/>
    <property type="evidence" value="ECO:0007669"/>
    <property type="project" value="InterPro"/>
</dbReference>
<proteinExistence type="predicted"/>
<feature type="compositionally biased region" description="Basic residues" evidence="1">
    <location>
        <begin position="450"/>
        <end position="465"/>
    </location>
</feature>
<evidence type="ECO:0000256" key="1">
    <source>
        <dbReference type="SAM" id="MobiDB-lite"/>
    </source>
</evidence>
<feature type="compositionally biased region" description="Basic residues" evidence="1">
    <location>
        <begin position="497"/>
        <end position="524"/>
    </location>
</feature>
<feature type="compositionally biased region" description="Basic and acidic residues" evidence="1">
    <location>
        <begin position="466"/>
        <end position="480"/>
    </location>
</feature>
<evidence type="ECO:0000313" key="3">
    <source>
        <dbReference type="EMBL" id="KOF94758.1"/>
    </source>
</evidence>
<dbReference type="PROSITE" id="PS50833">
    <property type="entry name" value="BRIX"/>
    <property type="match status" value="1"/>
</dbReference>
<feature type="compositionally biased region" description="Acidic residues" evidence="1">
    <location>
        <begin position="423"/>
        <end position="432"/>
    </location>
</feature>
<sequence length="524" mass="60983">MEEEGEEGEGEEEEEEEGEESYLKGDNRGRFWNFYKNHFRFEVFPSIKFSKMPRKRAKSVRAHKATQKEEDSDFKKAPHSFVIKSGNVGKYVQQLVKDFRKVMEPYTASKLKVKKWNKMKDFTTIAGYFNVTQILCFTRTDNYLNLRIIRQPRGPTLYFKVCEYSLTKDVESAMKSINRNSKQFDHQPLLVMKNLNIKTISMKLVATVFQNLFPSINVNQVKLKRIRRCVLLFYDPETKLIQFRHYNIRVVPTGLTPAVRKIIKKKKVPNLGNYKDISDFIENGGNLSESEAEFDGPQNEVVLPQNVSGVGNKIAKKSAIRLTELGPRMTLQLEKIEEGVCGGDVLFHNFKSKTPQEVKAAEKRREAKRKLKEMRKKQQHENVIRKAKLKEDHKKKSLKGMEKAKQLKEESTEANEDNLSKELDEDVEEDDIEYYRQEVQAEPEPELFSKKRKSDFKAATKSKRFKKDDSPAQKKSDSKKSKMSVLSQKKKENFSRMNKKFVSKKPKGKRLSSKSKSKFGNKKK</sequence>
<dbReference type="OMA" id="KDYTVMT"/>
<dbReference type="AlphaFoldDB" id="A0A0L8HZR5"/>
<dbReference type="InterPro" id="IPR045112">
    <property type="entry name" value="PPAN-like"/>
</dbReference>
<gene>
    <name evidence="3" type="ORF">OCBIM_22000716mg</name>
</gene>
<dbReference type="Pfam" id="PF04427">
    <property type="entry name" value="Brix"/>
    <property type="match status" value="1"/>
</dbReference>
<accession>A0A0L8HZR5</accession>
<protein>
    <recommendedName>
        <fullName evidence="2">Brix domain-containing protein</fullName>
    </recommendedName>
</protein>
<dbReference type="GO" id="GO:0006364">
    <property type="term" value="P:rRNA processing"/>
    <property type="evidence" value="ECO:0007669"/>
    <property type="project" value="InterPro"/>
</dbReference>
<dbReference type="PANTHER" id="PTHR12661:SF5">
    <property type="entry name" value="SUPPRESSOR OF SWI4 1 HOMOLOG"/>
    <property type="match status" value="1"/>
</dbReference>
<dbReference type="PANTHER" id="PTHR12661">
    <property type="entry name" value="PETER PAN-RELATED"/>
    <property type="match status" value="1"/>
</dbReference>
<dbReference type="GO" id="GO:0030687">
    <property type="term" value="C:preribosome, large subunit precursor"/>
    <property type="evidence" value="ECO:0007669"/>
    <property type="project" value="TreeGrafter"/>
</dbReference>